<comment type="caution">
    <text evidence="2">The sequence shown here is derived from an EMBL/GenBank/DDBJ whole genome shotgun (WGS) entry which is preliminary data.</text>
</comment>
<dbReference type="InterPro" id="IPR014284">
    <property type="entry name" value="RNA_pol_sigma-70_dom"/>
</dbReference>
<dbReference type="CDD" id="cd06171">
    <property type="entry name" value="Sigma70_r4"/>
    <property type="match status" value="1"/>
</dbReference>
<keyword evidence="3" id="KW-1185">Reference proteome</keyword>
<evidence type="ECO:0000313" key="2">
    <source>
        <dbReference type="EMBL" id="MDP9728297.1"/>
    </source>
</evidence>
<feature type="domain" description="RNA polymerase sigma-70 region 4" evidence="1">
    <location>
        <begin position="66"/>
        <end position="115"/>
    </location>
</feature>
<dbReference type="InterPro" id="IPR007630">
    <property type="entry name" value="RNA_pol_sigma70_r4"/>
</dbReference>
<evidence type="ECO:0000259" key="1">
    <source>
        <dbReference type="Pfam" id="PF04545"/>
    </source>
</evidence>
<name>A0ABT9LVK5_9BACL</name>
<reference evidence="2 3" key="1">
    <citation type="submission" date="2023-07" db="EMBL/GenBank/DDBJ databases">
        <title>Genomic Encyclopedia of Type Strains, Phase IV (KMG-IV): sequencing the most valuable type-strain genomes for metagenomic binning, comparative biology and taxonomic classification.</title>
        <authorList>
            <person name="Goeker M."/>
        </authorList>
    </citation>
    <scope>NUCLEOTIDE SEQUENCE [LARGE SCALE GENOMIC DNA]</scope>
    <source>
        <strain evidence="2 3">DSM 25924</strain>
    </source>
</reference>
<organism evidence="2 3">
    <name type="scientific">Alicyclobacillus tolerans</name>
    <dbReference type="NCBI Taxonomy" id="90970"/>
    <lineage>
        <taxon>Bacteria</taxon>
        <taxon>Bacillati</taxon>
        <taxon>Bacillota</taxon>
        <taxon>Bacilli</taxon>
        <taxon>Bacillales</taxon>
        <taxon>Alicyclobacillaceae</taxon>
        <taxon>Alicyclobacillus</taxon>
    </lineage>
</organism>
<dbReference type="Gene3D" id="1.20.140.160">
    <property type="match status" value="1"/>
</dbReference>
<accession>A0ABT9LVK5</accession>
<dbReference type="InterPro" id="IPR013324">
    <property type="entry name" value="RNA_pol_sigma_r3/r4-like"/>
</dbReference>
<dbReference type="NCBIfam" id="TIGR02937">
    <property type="entry name" value="sigma70-ECF"/>
    <property type="match status" value="1"/>
</dbReference>
<dbReference type="SUPFAM" id="SSF88659">
    <property type="entry name" value="Sigma3 and sigma4 domains of RNA polymerase sigma factors"/>
    <property type="match status" value="1"/>
</dbReference>
<dbReference type="RefSeq" id="WP_203114146.1">
    <property type="nucleotide sequence ID" value="NZ_JAURUO010000005.1"/>
</dbReference>
<dbReference type="Pfam" id="PF04545">
    <property type="entry name" value="Sigma70_r4"/>
    <property type="match status" value="1"/>
</dbReference>
<proteinExistence type="predicted"/>
<gene>
    <name evidence="2" type="ORF">J2S04_001229</name>
</gene>
<dbReference type="Proteomes" id="UP001229209">
    <property type="component" value="Unassembled WGS sequence"/>
</dbReference>
<protein>
    <submittedName>
        <fullName evidence="2">RNA polymerase sigma factor (Sigma-70 family)</fullName>
    </submittedName>
</protein>
<dbReference type="EMBL" id="JAURUO010000005">
    <property type="protein sequence ID" value="MDP9728297.1"/>
    <property type="molecule type" value="Genomic_DNA"/>
</dbReference>
<evidence type="ECO:0000313" key="3">
    <source>
        <dbReference type="Proteomes" id="UP001229209"/>
    </source>
</evidence>
<sequence>MTTYTPEQEVAWIRKIIRHVAAHTRNKYKRWSREDLILNAANAEGEEFIQTIPDLLADHSNREMEWFSGLSEREKTILYGLYWEGKSQRELSRQIGIAQTTISHIHRQAIRKLKEQIQNEG</sequence>